<accession>A0A1I7XHA4</accession>
<dbReference type="AlphaFoldDB" id="A0A1I7XHA4"/>
<evidence type="ECO:0000313" key="2">
    <source>
        <dbReference type="Proteomes" id="UP000095283"/>
    </source>
</evidence>
<name>A0A1I7XHA4_HETBA</name>
<keyword evidence="2" id="KW-1185">Reference proteome</keyword>
<reference evidence="3" key="1">
    <citation type="submission" date="2016-11" db="UniProtKB">
        <authorList>
            <consortium name="WormBaseParasite"/>
        </authorList>
    </citation>
    <scope>IDENTIFICATION</scope>
</reference>
<organism evidence="2 3">
    <name type="scientific">Heterorhabditis bacteriophora</name>
    <name type="common">Entomopathogenic nematode worm</name>
    <dbReference type="NCBI Taxonomy" id="37862"/>
    <lineage>
        <taxon>Eukaryota</taxon>
        <taxon>Metazoa</taxon>
        <taxon>Ecdysozoa</taxon>
        <taxon>Nematoda</taxon>
        <taxon>Chromadorea</taxon>
        <taxon>Rhabditida</taxon>
        <taxon>Rhabditina</taxon>
        <taxon>Rhabditomorpha</taxon>
        <taxon>Strongyloidea</taxon>
        <taxon>Heterorhabditidae</taxon>
        <taxon>Heterorhabditis</taxon>
    </lineage>
</organism>
<evidence type="ECO:0000256" key="1">
    <source>
        <dbReference type="SAM" id="MobiDB-lite"/>
    </source>
</evidence>
<dbReference type="Proteomes" id="UP000095283">
    <property type="component" value="Unplaced"/>
</dbReference>
<feature type="region of interest" description="Disordered" evidence="1">
    <location>
        <begin position="184"/>
        <end position="209"/>
    </location>
</feature>
<proteinExistence type="predicted"/>
<dbReference type="WBParaSite" id="Hba_17128">
    <property type="protein sequence ID" value="Hba_17128"/>
    <property type="gene ID" value="Hba_17128"/>
</dbReference>
<protein>
    <submittedName>
        <fullName evidence="3">RNA-directed RNA polymerase</fullName>
    </submittedName>
</protein>
<feature type="compositionally biased region" description="Basic and acidic residues" evidence="1">
    <location>
        <begin position="193"/>
        <end position="203"/>
    </location>
</feature>
<evidence type="ECO:0000313" key="3">
    <source>
        <dbReference type="WBParaSite" id="Hba_17128"/>
    </source>
</evidence>
<sequence>MRLADLAFVLTKMNSADYQEVSGHRLVRNSNVFDVFDLLFSRIMLPLTPVEALRRSWRTMTWTLKTSSDDLNPMENLWQFWCVGFMPTTASLRPPRTSNLPLARRGARFLADFSRVLKLHWVQRFRFRSTVYPREQFEGLPQGYLGMKLCVELCVLSTEYTCRIMTNRVADQVNQQPAKFEAFGIDDSGSHSSNEKVKIENGGKSETIY</sequence>